<comment type="caution">
    <text evidence="1">The sequence shown here is derived from an EMBL/GenBank/DDBJ whole genome shotgun (WGS) entry which is preliminary data.</text>
</comment>
<sequence length="218" mass="25111">MFISEYGSPYKDIVYPYIYEVNDIFDITIIDTPFLSEYGEYKSDMGNACGIEFSINFYITNKHDETKRIDELKINIPFSNTIGEAASMLAMPDEVKFYNSLSDYKKEDNFTKMPIVIKKYEKLYVKGKYIAILVNHTYTNYTYAGHCDIIEDGDKRMDMLDKAIGGVPTIVGNKDASRPVNINRFSSKGDHKLILLMKINNGRYYGNINSKFAYMDLN</sequence>
<proteinExistence type="predicted"/>
<reference evidence="1 2" key="1">
    <citation type="submission" date="2018-05" db="EMBL/GenBank/DDBJ databases">
        <title>The draft genome of strain NS-104.</title>
        <authorList>
            <person name="Hang P."/>
            <person name="Jiang J."/>
        </authorList>
    </citation>
    <scope>NUCLEOTIDE SEQUENCE [LARGE SCALE GENOMIC DNA]</scope>
    <source>
        <strain evidence="1 2">NS-104</strain>
    </source>
</reference>
<accession>A0A2U2DNX0</accession>
<evidence type="ECO:0000313" key="1">
    <source>
        <dbReference type="EMBL" id="PWE55000.1"/>
    </source>
</evidence>
<keyword evidence="2" id="KW-1185">Reference proteome</keyword>
<dbReference type="EMBL" id="QFBC01000007">
    <property type="protein sequence ID" value="PWE55000.1"/>
    <property type="molecule type" value="Genomic_DNA"/>
</dbReference>
<protein>
    <submittedName>
        <fullName evidence="1">Uncharacterized protein</fullName>
    </submittedName>
</protein>
<gene>
    <name evidence="1" type="ORF">DEM27_16215</name>
</gene>
<dbReference type="Proteomes" id="UP000245252">
    <property type="component" value="Unassembled WGS sequence"/>
</dbReference>
<name>A0A2U2DNX0_9HYPH</name>
<organism evidence="1 2">
    <name type="scientific">Metarhizobium album</name>
    <dbReference type="NCBI Taxonomy" id="2182425"/>
    <lineage>
        <taxon>Bacteria</taxon>
        <taxon>Pseudomonadati</taxon>
        <taxon>Pseudomonadota</taxon>
        <taxon>Alphaproteobacteria</taxon>
        <taxon>Hyphomicrobiales</taxon>
        <taxon>Rhizobiaceae</taxon>
        <taxon>Metarhizobium</taxon>
    </lineage>
</organism>
<dbReference type="AlphaFoldDB" id="A0A2U2DNX0"/>
<evidence type="ECO:0000313" key="2">
    <source>
        <dbReference type="Proteomes" id="UP000245252"/>
    </source>
</evidence>